<dbReference type="EMBL" id="QFGA01000001">
    <property type="protein sequence ID" value="TEB07649.1"/>
    <property type="molecule type" value="Genomic_DNA"/>
</dbReference>
<dbReference type="Pfam" id="PF01112">
    <property type="entry name" value="Asparaginase_2"/>
    <property type="match status" value="1"/>
</dbReference>
<dbReference type="GO" id="GO:0005737">
    <property type="term" value="C:cytoplasm"/>
    <property type="evidence" value="ECO:0007669"/>
    <property type="project" value="TreeGrafter"/>
</dbReference>
<keyword evidence="5" id="KW-1185">Reference proteome</keyword>
<dbReference type="Gene3D" id="3.60.20.30">
    <property type="entry name" value="(Glycosyl)asparaginase"/>
    <property type="match status" value="1"/>
</dbReference>
<dbReference type="AlphaFoldDB" id="A0A4Y7RFT5"/>
<dbReference type="InterPro" id="IPR000246">
    <property type="entry name" value="Peptidase_T2"/>
</dbReference>
<proteinExistence type="predicted"/>
<evidence type="ECO:0000256" key="1">
    <source>
        <dbReference type="PIRSR" id="PIRSR600246-1"/>
    </source>
</evidence>
<protein>
    <submittedName>
        <fullName evidence="4">Isoaspartyl peptidase</fullName>
        <ecNumber evidence="4">3.4.19.5</ecNumber>
    </submittedName>
</protein>
<dbReference type="SUPFAM" id="SSF56235">
    <property type="entry name" value="N-terminal nucleophile aminohydrolases (Ntn hydrolases)"/>
    <property type="match status" value="1"/>
</dbReference>
<reference evidence="4 5" key="1">
    <citation type="journal article" date="2018" name="Environ. Microbiol.">
        <title>Novel energy conservation strategies and behaviour of Pelotomaculum schinkii driving syntrophic propionate catabolism.</title>
        <authorList>
            <person name="Hidalgo-Ahumada C.A.P."/>
            <person name="Nobu M.K."/>
            <person name="Narihiro T."/>
            <person name="Tamaki H."/>
            <person name="Liu W.T."/>
            <person name="Kamagata Y."/>
            <person name="Stams A.J.M."/>
            <person name="Imachi H."/>
            <person name="Sousa D.Z."/>
        </authorList>
    </citation>
    <scope>NUCLEOTIDE SEQUENCE [LARGE SCALE GENOMIC DNA]</scope>
    <source>
        <strain evidence="4 5">HH</strain>
    </source>
</reference>
<feature type="binding site" evidence="2">
    <location>
        <begin position="192"/>
        <end position="195"/>
    </location>
    <ligand>
        <name>substrate</name>
    </ligand>
</feature>
<feature type="site" description="Cleavage; by autolysis" evidence="3">
    <location>
        <begin position="164"/>
        <end position="165"/>
    </location>
</feature>
<evidence type="ECO:0000313" key="4">
    <source>
        <dbReference type="EMBL" id="TEB07649.1"/>
    </source>
</evidence>
<dbReference type="EC" id="3.4.19.5" evidence="4"/>
<evidence type="ECO:0000313" key="5">
    <source>
        <dbReference type="Proteomes" id="UP000298324"/>
    </source>
</evidence>
<dbReference type="GO" id="GO:0016811">
    <property type="term" value="F:hydrolase activity, acting on carbon-nitrogen (but not peptide) bonds, in linear amides"/>
    <property type="evidence" value="ECO:0007669"/>
    <property type="project" value="UniProtKB-ARBA"/>
</dbReference>
<dbReference type="PANTHER" id="PTHR10188">
    <property type="entry name" value="L-ASPARAGINASE"/>
    <property type="match status" value="1"/>
</dbReference>
<organism evidence="4 5">
    <name type="scientific">Pelotomaculum schinkii</name>
    <dbReference type="NCBI Taxonomy" id="78350"/>
    <lineage>
        <taxon>Bacteria</taxon>
        <taxon>Bacillati</taxon>
        <taxon>Bacillota</taxon>
        <taxon>Clostridia</taxon>
        <taxon>Eubacteriales</taxon>
        <taxon>Desulfotomaculaceae</taxon>
        <taxon>Pelotomaculum</taxon>
    </lineage>
</organism>
<dbReference type="Proteomes" id="UP000298324">
    <property type="component" value="Unassembled WGS sequence"/>
</dbReference>
<feature type="binding site" evidence="2">
    <location>
        <begin position="214"/>
        <end position="217"/>
    </location>
    <ligand>
        <name>substrate</name>
    </ligand>
</feature>
<feature type="active site" description="Nucleophile" evidence="1">
    <location>
        <position position="165"/>
    </location>
</feature>
<dbReference type="RefSeq" id="WP_190239484.1">
    <property type="nucleotide sequence ID" value="NZ_QFGA01000001.1"/>
</dbReference>
<dbReference type="PANTHER" id="PTHR10188:SF6">
    <property type="entry name" value="N(4)-(BETA-N-ACETYLGLUCOSAMINYL)-L-ASPARAGINASE"/>
    <property type="match status" value="1"/>
</dbReference>
<evidence type="ECO:0000256" key="2">
    <source>
        <dbReference type="PIRSR" id="PIRSR600246-2"/>
    </source>
</evidence>
<comment type="caution">
    <text evidence="4">The sequence shown here is derived from an EMBL/GenBank/DDBJ whole genome shotgun (WGS) entry which is preliminary data.</text>
</comment>
<sequence>MNVIAVHGSVETSSAPPYLASLRQSALAGHSAFASGLVDAVERAIMSLEDDPLFNAGYGSVLNLDGEVEMDASIMDGASGKCGAVAAIQEVKNPVCVARKVMEETNHVLLAGKGAAQFARDKGFLPFNPVTIQQRASWEKVMEARERGETLELSAFTGLPKSCDTTGCVAVQNGCAAAASSTGGSFLKLPGRVGDTPVIGGGIYASPWGAAVCTGLGEAFIRLQAAAWVLNLLAQGVHVNLAAKAAIMRLAAEGAVGGILAIDPKGNVAAVHNANSFPVALVRNGKVIGDFIPVRITGN</sequence>
<dbReference type="InterPro" id="IPR029055">
    <property type="entry name" value="Ntn_hydrolases_N"/>
</dbReference>
<gene>
    <name evidence="4" type="primary">iaaA_1</name>
    <name evidence="4" type="ORF">Psch_01204</name>
</gene>
<evidence type="ECO:0000256" key="3">
    <source>
        <dbReference type="PIRSR" id="PIRSR600246-3"/>
    </source>
</evidence>
<keyword evidence="4" id="KW-0378">Hydrolase</keyword>
<name>A0A4Y7RFT5_9FIRM</name>
<dbReference type="GO" id="GO:0008798">
    <property type="term" value="F:beta-aspartyl-peptidase activity"/>
    <property type="evidence" value="ECO:0007669"/>
    <property type="project" value="UniProtKB-EC"/>
</dbReference>
<accession>A0A4Y7RFT5</accession>